<dbReference type="PANTHER" id="PTHR14856:SF9">
    <property type="entry name" value="PQ-LOOP REPEAT-CONTAINING PROTEIN 1"/>
    <property type="match status" value="1"/>
</dbReference>
<feature type="region of interest" description="Disordered" evidence="5">
    <location>
        <begin position="301"/>
        <end position="343"/>
    </location>
</feature>
<comment type="subcellular location">
    <subcellularLocation>
        <location evidence="1">Membrane</location>
        <topology evidence="1">Multi-pass membrane protein</topology>
    </subcellularLocation>
</comment>
<feature type="transmembrane region" description="Helical" evidence="6">
    <location>
        <begin position="173"/>
        <end position="193"/>
    </location>
</feature>
<dbReference type="OrthoDB" id="292213at2759"/>
<feature type="compositionally biased region" description="Low complexity" evidence="5">
    <location>
        <begin position="133"/>
        <end position="150"/>
    </location>
</feature>
<evidence type="ECO:0000256" key="6">
    <source>
        <dbReference type="SAM" id="Phobius"/>
    </source>
</evidence>
<dbReference type="Gene3D" id="1.20.1280.290">
    <property type="match status" value="1"/>
</dbReference>
<evidence type="ECO:0000256" key="3">
    <source>
        <dbReference type="ARBA" id="ARBA00022989"/>
    </source>
</evidence>
<comment type="caution">
    <text evidence="7">The sequence shown here is derived from an EMBL/GenBank/DDBJ whole genome shotgun (WGS) entry which is preliminary data.</text>
</comment>
<evidence type="ECO:0000256" key="2">
    <source>
        <dbReference type="ARBA" id="ARBA00022692"/>
    </source>
</evidence>
<dbReference type="SMART" id="SM00679">
    <property type="entry name" value="CTNS"/>
    <property type="match status" value="1"/>
</dbReference>
<dbReference type="InterPro" id="IPR052241">
    <property type="entry name" value="SLC66/Scramblase_ANY1"/>
</dbReference>
<dbReference type="EMBL" id="LWDF02000028">
    <property type="protein sequence ID" value="KAE8259713.1"/>
    <property type="molecule type" value="Genomic_DNA"/>
</dbReference>
<proteinExistence type="predicted"/>
<dbReference type="GO" id="GO:0005829">
    <property type="term" value="C:cytosol"/>
    <property type="evidence" value="ECO:0007669"/>
    <property type="project" value="GOC"/>
</dbReference>
<sequence>MGLFDFLVQVGVAVGPATVYLDQVRTILKKRNSQGFSKDVTAVILFSCIARIWFRVNEVYPLALLVQAVLLIVSQLFLLELLLRFQPGSYASAAFTVSSDDSQSRVVFDSTREARPGSNAPPFKVIVDPPTGESSAAASAPSPAEASAPSDEPDESSFLFKKRPYGFWTWPDLLTYGYWLIGYTALLGVYVLLLGRFPFFNGMLGFYALGLEALLPLPQMLSNYRAQSLAGLSPVLVAAWVGGDMAKTAYFIWQKSPSQFLVCGLIQLTIDLTICYQAWIYREKTATDNAALAEQANKAKARANADTEADAEAELETRPSTGPLQAVEADDDDAGEGSPFRIA</sequence>
<dbReference type="GO" id="GO:0045332">
    <property type="term" value="P:phospholipid translocation"/>
    <property type="evidence" value="ECO:0007669"/>
    <property type="project" value="TreeGrafter"/>
</dbReference>
<dbReference type="Pfam" id="PF04193">
    <property type="entry name" value="PQ-loop"/>
    <property type="match status" value="1"/>
</dbReference>
<dbReference type="GO" id="GO:0042147">
    <property type="term" value="P:retrograde transport, endosome to Golgi"/>
    <property type="evidence" value="ECO:0007669"/>
    <property type="project" value="TreeGrafter"/>
</dbReference>
<dbReference type="AlphaFoldDB" id="A0A177TRR4"/>
<keyword evidence="8" id="KW-1185">Reference proteome</keyword>
<keyword evidence="2 6" id="KW-0812">Transmembrane</keyword>
<keyword evidence="3 6" id="KW-1133">Transmembrane helix</keyword>
<evidence type="ECO:0000256" key="4">
    <source>
        <dbReference type="ARBA" id="ARBA00023136"/>
    </source>
</evidence>
<dbReference type="FunFam" id="1.20.1280.290:FF:000005">
    <property type="entry name" value="PQ-loop repeat-containing protein 1"/>
    <property type="match status" value="1"/>
</dbReference>
<evidence type="ECO:0000256" key="5">
    <source>
        <dbReference type="SAM" id="MobiDB-lite"/>
    </source>
</evidence>
<keyword evidence="4 6" id="KW-0472">Membrane</keyword>
<organism evidence="7 8">
    <name type="scientific">Tilletia indica</name>
    <dbReference type="NCBI Taxonomy" id="43049"/>
    <lineage>
        <taxon>Eukaryota</taxon>
        <taxon>Fungi</taxon>
        <taxon>Dikarya</taxon>
        <taxon>Basidiomycota</taxon>
        <taxon>Ustilaginomycotina</taxon>
        <taxon>Exobasidiomycetes</taxon>
        <taxon>Tilletiales</taxon>
        <taxon>Tilletiaceae</taxon>
        <taxon>Tilletia</taxon>
    </lineage>
</organism>
<evidence type="ECO:0008006" key="9">
    <source>
        <dbReference type="Google" id="ProtNLM"/>
    </source>
</evidence>
<evidence type="ECO:0000313" key="8">
    <source>
        <dbReference type="Proteomes" id="UP000077521"/>
    </source>
</evidence>
<dbReference type="InterPro" id="IPR006603">
    <property type="entry name" value="PQ-loop_rpt"/>
</dbReference>
<protein>
    <recommendedName>
        <fullName evidence="9">PQ-loop repeat-containing protein 1</fullName>
    </recommendedName>
</protein>
<feature type="transmembrane region" description="Helical" evidence="6">
    <location>
        <begin position="60"/>
        <end position="83"/>
    </location>
</feature>
<dbReference type="GO" id="GO:0005802">
    <property type="term" value="C:trans-Golgi network"/>
    <property type="evidence" value="ECO:0007669"/>
    <property type="project" value="TreeGrafter"/>
</dbReference>
<evidence type="ECO:0000256" key="1">
    <source>
        <dbReference type="ARBA" id="ARBA00004141"/>
    </source>
</evidence>
<dbReference type="PANTHER" id="PTHR14856">
    <property type="entry name" value="PQ-LOOP REPEAT-CONTAINING PROTEIN 1-LIKE PROTEIN"/>
    <property type="match status" value="1"/>
</dbReference>
<dbReference type="Proteomes" id="UP000077521">
    <property type="component" value="Unassembled WGS sequence"/>
</dbReference>
<dbReference type="GO" id="GO:0016020">
    <property type="term" value="C:membrane"/>
    <property type="evidence" value="ECO:0007669"/>
    <property type="project" value="UniProtKB-SubCell"/>
</dbReference>
<gene>
    <name evidence="7" type="ORF">A4X13_0g822</name>
</gene>
<name>A0A177TRR4_9BASI</name>
<evidence type="ECO:0000313" key="7">
    <source>
        <dbReference type="EMBL" id="KAE8259713.1"/>
    </source>
</evidence>
<dbReference type="GO" id="GO:0005768">
    <property type="term" value="C:endosome"/>
    <property type="evidence" value="ECO:0007669"/>
    <property type="project" value="TreeGrafter"/>
</dbReference>
<accession>A0A177TRR4</accession>
<reference evidence="7" key="2">
    <citation type="journal article" date="2019" name="IMA Fungus">
        <title>Genome sequencing and comparison of five Tilletia species to identify candidate genes for the detection of regulated species infecting wheat.</title>
        <authorList>
            <person name="Nguyen H.D.T."/>
            <person name="Sultana T."/>
            <person name="Kesanakurti P."/>
            <person name="Hambleton S."/>
        </authorList>
    </citation>
    <scope>NUCLEOTIDE SEQUENCE</scope>
    <source>
        <strain evidence="7">DAOMC 236416</strain>
    </source>
</reference>
<reference evidence="7" key="1">
    <citation type="submission" date="2016-04" db="EMBL/GenBank/DDBJ databases">
        <authorList>
            <person name="Nguyen H.D."/>
            <person name="Samba Siva P."/>
            <person name="Cullis J."/>
            <person name="Levesque C.A."/>
            <person name="Hambleton S."/>
        </authorList>
    </citation>
    <scope>NUCLEOTIDE SEQUENCE</scope>
    <source>
        <strain evidence="7">DAOMC 236416</strain>
    </source>
</reference>
<feature type="region of interest" description="Disordered" evidence="5">
    <location>
        <begin position="131"/>
        <end position="156"/>
    </location>
</feature>